<reference evidence="5 6" key="1">
    <citation type="submission" date="2023-12" db="EMBL/GenBank/DDBJ databases">
        <title>A high-quality genome assembly for Dillenia turbinata (Dilleniales).</title>
        <authorList>
            <person name="Chanderbali A."/>
        </authorList>
    </citation>
    <scope>NUCLEOTIDE SEQUENCE [LARGE SCALE GENOMIC DNA]</scope>
    <source>
        <strain evidence="5">LSX21</strain>
        <tissue evidence="5">Leaf</tissue>
    </source>
</reference>
<keyword evidence="6" id="KW-1185">Reference proteome</keyword>
<organism evidence="5 6">
    <name type="scientific">Dillenia turbinata</name>
    <dbReference type="NCBI Taxonomy" id="194707"/>
    <lineage>
        <taxon>Eukaryota</taxon>
        <taxon>Viridiplantae</taxon>
        <taxon>Streptophyta</taxon>
        <taxon>Embryophyta</taxon>
        <taxon>Tracheophyta</taxon>
        <taxon>Spermatophyta</taxon>
        <taxon>Magnoliopsida</taxon>
        <taxon>eudicotyledons</taxon>
        <taxon>Gunneridae</taxon>
        <taxon>Pentapetalae</taxon>
        <taxon>Dilleniales</taxon>
        <taxon>Dilleniaceae</taxon>
        <taxon>Dillenia</taxon>
    </lineage>
</organism>
<evidence type="ECO:0000256" key="2">
    <source>
        <dbReference type="ARBA" id="ARBA00022741"/>
    </source>
</evidence>
<dbReference type="InterPro" id="IPR011009">
    <property type="entry name" value="Kinase-like_dom_sf"/>
</dbReference>
<keyword evidence="1" id="KW-0808">Transferase</keyword>
<dbReference type="PANTHER" id="PTHR47973">
    <property type="entry name" value="CYSTEINE-RICH RECEPTOR-LIKE PROTEIN KINASE 3"/>
    <property type="match status" value="1"/>
</dbReference>
<dbReference type="SUPFAM" id="SSF56112">
    <property type="entry name" value="Protein kinase-like (PK-like)"/>
    <property type="match status" value="2"/>
</dbReference>
<dbReference type="AlphaFoldDB" id="A0AAN8URM1"/>
<dbReference type="EMBL" id="JBAMMX010000024">
    <property type="protein sequence ID" value="KAK6916211.1"/>
    <property type="molecule type" value="Genomic_DNA"/>
</dbReference>
<accession>A0AAN8URM1</accession>
<evidence type="ECO:0000256" key="4">
    <source>
        <dbReference type="ARBA" id="ARBA00022840"/>
    </source>
</evidence>
<dbReference type="Proteomes" id="UP001370490">
    <property type="component" value="Unassembled WGS sequence"/>
</dbReference>
<dbReference type="InterPro" id="IPR052059">
    <property type="entry name" value="CR_Ser/Thr_kinase"/>
</dbReference>
<evidence type="ECO:0000256" key="1">
    <source>
        <dbReference type="ARBA" id="ARBA00022679"/>
    </source>
</evidence>
<protein>
    <recommendedName>
        <fullName evidence="7">Protein kinase domain-containing protein</fullName>
    </recommendedName>
</protein>
<keyword evidence="4" id="KW-0067">ATP-binding</keyword>
<keyword evidence="2" id="KW-0547">Nucleotide-binding</keyword>
<dbReference type="Gene3D" id="1.10.510.10">
    <property type="entry name" value="Transferase(Phosphotransferase) domain 1"/>
    <property type="match status" value="1"/>
</dbReference>
<comment type="caution">
    <text evidence="5">The sequence shown here is derived from an EMBL/GenBank/DDBJ whole genome shotgun (WGS) entry which is preliminary data.</text>
</comment>
<evidence type="ECO:0008006" key="7">
    <source>
        <dbReference type="Google" id="ProtNLM"/>
    </source>
</evidence>
<proteinExistence type="predicted"/>
<evidence type="ECO:0000313" key="5">
    <source>
        <dbReference type="EMBL" id="KAK6916211.1"/>
    </source>
</evidence>
<dbReference type="GO" id="GO:0005524">
    <property type="term" value="F:ATP binding"/>
    <property type="evidence" value="ECO:0007669"/>
    <property type="project" value="UniProtKB-KW"/>
</dbReference>
<dbReference type="Gene3D" id="3.30.200.20">
    <property type="entry name" value="Phosphorylase Kinase, domain 1"/>
    <property type="match status" value="1"/>
</dbReference>
<evidence type="ECO:0000313" key="6">
    <source>
        <dbReference type="Proteomes" id="UP001370490"/>
    </source>
</evidence>
<name>A0AAN8URM1_9MAGN</name>
<sequence length="222" mass="24700">MTDTPSADGSKRRWPQMVGLSVLACALGEFEKGKGPRRFSYADFSCATKNFSEKEKFGEEGFGAAFKSLLKDSNVYVAVKRVSRGSKQGIKEIASEVKIISHLRFWFGKAFGKESQTTVVTSTIGHVAPKCLTTDKSSKQSDLYSFGIAKRKESDVYSFGVVCLEIASGKRAISPTEANGMLRLVEWVWELHGRQDLKKAADPKLREEFDEKQMERLIIVGL</sequence>
<feature type="non-terminal residue" evidence="5">
    <location>
        <position position="222"/>
    </location>
</feature>
<dbReference type="GO" id="GO:0016301">
    <property type="term" value="F:kinase activity"/>
    <property type="evidence" value="ECO:0007669"/>
    <property type="project" value="UniProtKB-KW"/>
</dbReference>
<evidence type="ECO:0000256" key="3">
    <source>
        <dbReference type="ARBA" id="ARBA00022777"/>
    </source>
</evidence>
<keyword evidence="3" id="KW-0418">Kinase</keyword>
<gene>
    <name evidence="5" type="ORF">RJ641_019072</name>
</gene>